<keyword evidence="1" id="KW-0328">Glycosyltransferase</keyword>
<organism evidence="4 5">
    <name type="scientific">Candidatus Kaiserbacteria bacterium RIFCSPHIGHO2_02_FULL_56_30</name>
    <dbReference type="NCBI Taxonomy" id="1798499"/>
    <lineage>
        <taxon>Bacteria</taxon>
        <taxon>Candidatus Kaiseribacteriota</taxon>
    </lineage>
</organism>
<comment type="similarity">
    <text evidence="3">Belongs to the glycosyl hydrolase 130 family.</text>
</comment>
<accession>A0A1F6E3C0</accession>
<evidence type="ECO:0008006" key="6">
    <source>
        <dbReference type="Google" id="ProtNLM"/>
    </source>
</evidence>
<sequence>MRDLLATLEAGGRTQAITRAPSNPILTPQGDGFEKRATFNAAAIDLEGTAYLIYRAMSDDRTSTFGLATSRDGVHIDERVSKPCYTPRADFEMKHGEGNSGCEDPRIVRIDDTLYMTYTAYDAVRAPRGAITSISVNDFLARRFDTWAMPALVTPDQVDDKDVGLLPEAVRGQYLLYHRVSGRICADLLPDLTFQKPVSRCIEIMGPRDGMWDSLKVGIAGPPIKVEGGWLLVYHGVSRRSRYRLGAALLDPSGITVVSRTADPIFEAVESYEQEGEVSHVVFSCGQVVRGDTLYVYYGGADKVLGVATGSLSHILSALT</sequence>
<dbReference type="STRING" id="1798499.A3C95_02250"/>
<proteinExistence type="inferred from homology"/>
<keyword evidence="2" id="KW-0808">Transferase</keyword>
<comment type="caution">
    <text evidence="4">The sequence shown here is derived from an EMBL/GenBank/DDBJ whole genome shotgun (WGS) entry which is preliminary data.</text>
</comment>
<dbReference type="Pfam" id="PF04041">
    <property type="entry name" value="Glyco_hydro_130"/>
    <property type="match status" value="1"/>
</dbReference>
<gene>
    <name evidence="4" type="ORF">A3C95_02250</name>
</gene>
<name>A0A1F6E3C0_9BACT</name>
<evidence type="ECO:0000256" key="2">
    <source>
        <dbReference type="ARBA" id="ARBA00022679"/>
    </source>
</evidence>
<evidence type="ECO:0000256" key="3">
    <source>
        <dbReference type="ARBA" id="ARBA00024356"/>
    </source>
</evidence>
<dbReference type="Gene3D" id="2.115.10.20">
    <property type="entry name" value="Glycosyl hydrolase domain, family 43"/>
    <property type="match status" value="1"/>
</dbReference>
<reference evidence="4 5" key="1">
    <citation type="journal article" date="2016" name="Nat. Commun.">
        <title>Thousands of microbial genomes shed light on interconnected biogeochemical processes in an aquifer system.</title>
        <authorList>
            <person name="Anantharaman K."/>
            <person name="Brown C.T."/>
            <person name="Hug L.A."/>
            <person name="Sharon I."/>
            <person name="Castelle C.J."/>
            <person name="Probst A.J."/>
            <person name="Thomas B.C."/>
            <person name="Singh A."/>
            <person name="Wilkins M.J."/>
            <person name="Karaoz U."/>
            <person name="Brodie E.L."/>
            <person name="Williams K.H."/>
            <person name="Hubbard S.S."/>
            <person name="Banfield J.F."/>
        </authorList>
    </citation>
    <scope>NUCLEOTIDE SEQUENCE [LARGE SCALE GENOMIC DNA]</scope>
</reference>
<dbReference type="SUPFAM" id="SSF75005">
    <property type="entry name" value="Arabinanase/levansucrase/invertase"/>
    <property type="match status" value="1"/>
</dbReference>
<dbReference type="EMBL" id="MFLM01000012">
    <property type="protein sequence ID" value="OGG68199.1"/>
    <property type="molecule type" value="Genomic_DNA"/>
</dbReference>
<dbReference type="InterPro" id="IPR007184">
    <property type="entry name" value="Mannoside_phosphorylase"/>
</dbReference>
<dbReference type="PANTHER" id="PTHR34106">
    <property type="entry name" value="GLYCOSIDASE"/>
    <property type="match status" value="1"/>
</dbReference>
<dbReference type="Proteomes" id="UP000177107">
    <property type="component" value="Unassembled WGS sequence"/>
</dbReference>
<evidence type="ECO:0000313" key="5">
    <source>
        <dbReference type="Proteomes" id="UP000177107"/>
    </source>
</evidence>
<dbReference type="CDD" id="cd18614">
    <property type="entry name" value="GH130"/>
    <property type="match status" value="1"/>
</dbReference>
<dbReference type="PANTHER" id="PTHR34106:SF5">
    <property type="entry name" value="GLYCOSIDASE"/>
    <property type="match status" value="1"/>
</dbReference>
<dbReference type="InterPro" id="IPR023296">
    <property type="entry name" value="Glyco_hydro_beta-prop_sf"/>
</dbReference>
<protein>
    <recommendedName>
        <fullName evidence="6">Glycosidase</fullName>
    </recommendedName>
</protein>
<evidence type="ECO:0000313" key="4">
    <source>
        <dbReference type="EMBL" id="OGG68199.1"/>
    </source>
</evidence>
<dbReference type="GO" id="GO:0016757">
    <property type="term" value="F:glycosyltransferase activity"/>
    <property type="evidence" value="ECO:0007669"/>
    <property type="project" value="UniProtKB-KW"/>
</dbReference>
<dbReference type="AlphaFoldDB" id="A0A1F6E3C0"/>
<dbReference type="PIRSF" id="PIRSF016202">
    <property type="entry name" value="PH1107"/>
    <property type="match status" value="1"/>
</dbReference>
<evidence type="ECO:0000256" key="1">
    <source>
        <dbReference type="ARBA" id="ARBA00022676"/>
    </source>
</evidence>